<name>X7F2Z7_9RHOB</name>
<dbReference type="GO" id="GO:0030313">
    <property type="term" value="C:cell envelope"/>
    <property type="evidence" value="ECO:0007669"/>
    <property type="project" value="UniProtKB-SubCell"/>
</dbReference>
<comment type="subcellular location">
    <subcellularLocation>
        <location evidence="1">Cell envelope</location>
    </subcellularLocation>
</comment>
<reference evidence="3 4" key="1">
    <citation type="submission" date="2014-01" db="EMBL/GenBank/DDBJ databases">
        <title>Roseivivax isoporae LMG 25204 Genome Sequencing.</title>
        <authorList>
            <person name="Lai Q."/>
            <person name="Li G."/>
            <person name="Shao Z."/>
        </authorList>
    </citation>
    <scope>NUCLEOTIDE SEQUENCE [LARGE SCALE GENOMIC DNA]</scope>
    <source>
        <strain evidence="3 4">LMG 25204</strain>
    </source>
</reference>
<gene>
    <name evidence="3" type="ORF">RISW2_02455</name>
</gene>
<evidence type="ECO:0000256" key="2">
    <source>
        <dbReference type="SAM" id="Coils"/>
    </source>
</evidence>
<keyword evidence="4" id="KW-1185">Reference proteome</keyword>
<evidence type="ECO:0000313" key="4">
    <source>
        <dbReference type="Proteomes" id="UP000023430"/>
    </source>
</evidence>
<evidence type="ECO:0000256" key="1">
    <source>
        <dbReference type="ARBA" id="ARBA00004196"/>
    </source>
</evidence>
<dbReference type="PATRIC" id="fig|1449351.3.peg.4614"/>
<dbReference type="PANTHER" id="PTHR30386:SF19">
    <property type="entry name" value="MULTIDRUG EXPORT PROTEIN EMRA-RELATED"/>
    <property type="match status" value="1"/>
</dbReference>
<accession>X7F2Z7</accession>
<dbReference type="eggNOG" id="COG1566">
    <property type="taxonomic scope" value="Bacteria"/>
</dbReference>
<dbReference type="Proteomes" id="UP000023430">
    <property type="component" value="Unassembled WGS sequence"/>
</dbReference>
<dbReference type="AlphaFoldDB" id="X7F2Z7"/>
<feature type="coiled-coil region" evidence="2">
    <location>
        <begin position="176"/>
        <end position="240"/>
    </location>
</feature>
<evidence type="ECO:0000313" key="3">
    <source>
        <dbReference type="EMBL" id="ETX26466.1"/>
    </source>
</evidence>
<protein>
    <submittedName>
        <fullName evidence="3">Curdlan synthesis protein</fullName>
    </submittedName>
</protein>
<feature type="coiled-coil region" evidence="2">
    <location>
        <begin position="100"/>
        <end position="142"/>
    </location>
</feature>
<dbReference type="InterPro" id="IPR050739">
    <property type="entry name" value="MFP"/>
</dbReference>
<dbReference type="OrthoDB" id="7477732at2"/>
<organism evidence="3 4">
    <name type="scientific">Roseivivax isoporae LMG 25204</name>
    <dbReference type="NCBI Taxonomy" id="1449351"/>
    <lineage>
        <taxon>Bacteria</taxon>
        <taxon>Pseudomonadati</taxon>
        <taxon>Pseudomonadota</taxon>
        <taxon>Alphaproteobacteria</taxon>
        <taxon>Rhodobacterales</taxon>
        <taxon>Roseobacteraceae</taxon>
        <taxon>Roseivivax</taxon>
    </lineage>
</organism>
<keyword evidence="2" id="KW-0175">Coiled coil</keyword>
<dbReference type="RefSeq" id="WP_043775708.1">
    <property type="nucleotide sequence ID" value="NZ_JAME01000110.1"/>
</dbReference>
<sequence length="392" mass="42673">MKYTRLIIGLVAIVVALWVIVGEQMTGASANAVLNARVVTLRSDVAGTLEMPERALGAGVQEGEVVATVTDPLVDRMRLDDLLMELAFEQAEAERLGSALEDTKAIRAALSDRAERYRTERIAELRTRLERARNRLAILEEGGVPEGEEAQRRVDAVDQTTPDRLPAEPLVTELVLEHARERVETLEIALRSAEAGVFLGDGYNDSPNAEQRATQLESEIAALEAAAAEAAARVAAVETRIGREQVHVNGLTGGEIMSPVTGRFWEVLEADGVTVQRGDPILRIVDCASTIVTLSVPQQVYNDLQVGDAATFRFENQSRVFDATVSRLAGSGAATIYEHLAVAPSQKHLERYDVTLLVPELTADPDLGCAIGRTGRAFFDTRPLDWLRGLWS</sequence>
<comment type="caution">
    <text evidence="3">The sequence shown here is derived from an EMBL/GenBank/DDBJ whole genome shotgun (WGS) entry which is preliminary data.</text>
</comment>
<dbReference type="PANTHER" id="PTHR30386">
    <property type="entry name" value="MEMBRANE FUSION SUBUNIT OF EMRAB-TOLC MULTIDRUG EFFLUX PUMP"/>
    <property type="match status" value="1"/>
</dbReference>
<dbReference type="STRING" id="1449351.RISW2_02455"/>
<proteinExistence type="predicted"/>
<dbReference type="EMBL" id="JAME01000110">
    <property type="protein sequence ID" value="ETX26466.1"/>
    <property type="molecule type" value="Genomic_DNA"/>
</dbReference>